<dbReference type="InterPro" id="IPR034139">
    <property type="entry name" value="TOPRIM_OLD"/>
</dbReference>
<keyword evidence="3" id="KW-0378">Hydrolase</keyword>
<reference evidence="3 4" key="1">
    <citation type="submission" date="2017-06" db="EMBL/GenBank/DDBJ databases">
        <title>Complete genome sequence of Paenibacillus donghaensis KCTC 13049T isolated from East Sea sediment, South Korea.</title>
        <authorList>
            <person name="Jung B.K."/>
            <person name="Hong S.-J."/>
            <person name="Shin J.-H."/>
        </authorList>
    </citation>
    <scope>NUCLEOTIDE SEQUENCE [LARGE SCALE GENOMIC DNA]</scope>
    <source>
        <strain evidence="3 4">KCTC 13049</strain>
    </source>
</reference>
<dbReference type="PANTHER" id="PTHR43581:SF4">
    <property type="entry name" value="ATP_GTP PHOSPHATASE"/>
    <property type="match status" value="1"/>
</dbReference>
<protein>
    <submittedName>
        <fullName evidence="3">ATP-dependent endonuclease</fullName>
    </submittedName>
</protein>
<organism evidence="3 4">
    <name type="scientific">Paenibacillus donghaensis</name>
    <dbReference type="NCBI Taxonomy" id="414771"/>
    <lineage>
        <taxon>Bacteria</taxon>
        <taxon>Bacillati</taxon>
        <taxon>Bacillota</taxon>
        <taxon>Bacilli</taxon>
        <taxon>Bacillales</taxon>
        <taxon>Paenibacillaceae</taxon>
        <taxon>Paenibacillus</taxon>
    </lineage>
</organism>
<dbReference type="InterPro" id="IPR041685">
    <property type="entry name" value="AAA_GajA/Old/RecF-like"/>
</dbReference>
<accession>A0A2Z2KH49</accession>
<keyword evidence="3" id="KW-0255">Endonuclease</keyword>
<evidence type="ECO:0000259" key="1">
    <source>
        <dbReference type="Pfam" id="PF13175"/>
    </source>
</evidence>
<dbReference type="CDD" id="cd01026">
    <property type="entry name" value="TOPRIM_OLD"/>
    <property type="match status" value="1"/>
</dbReference>
<dbReference type="Proteomes" id="UP000249890">
    <property type="component" value="Chromosome"/>
</dbReference>
<dbReference type="InterPro" id="IPR027417">
    <property type="entry name" value="P-loop_NTPase"/>
</dbReference>
<keyword evidence="3" id="KW-0540">Nuclease</keyword>
<dbReference type="SUPFAM" id="SSF52540">
    <property type="entry name" value="P-loop containing nucleoside triphosphate hydrolases"/>
    <property type="match status" value="1"/>
</dbReference>
<dbReference type="Pfam" id="PF13175">
    <property type="entry name" value="AAA_15"/>
    <property type="match status" value="2"/>
</dbReference>
<feature type="domain" description="Endonuclease GajA/Old nuclease/RecF-like AAA" evidence="1">
    <location>
        <begin position="164"/>
        <end position="359"/>
    </location>
</feature>
<dbReference type="OrthoDB" id="308933at2"/>
<dbReference type="PANTHER" id="PTHR43581">
    <property type="entry name" value="ATP/GTP PHOSPHATASE"/>
    <property type="match status" value="1"/>
</dbReference>
<dbReference type="KEGG" id="pdh:B9T62_22855"/>
<evidence type="ECO:0000313" key="3">
    <source>
        <dbReference type="EMBL" id="ASA23395.1"/>
    </source>
</evidence>
<dbReference type="AlphaFoldDB" id="A0A2Z2KH49"/>
<evidence type="ECO:0000259" key="2">
    <source>
        <dbReference type="Pfam" id="PF20469"/>
    </source>
</evidence>
<proteinExistence type="predicted"/>
<evidence type="ECO:0000313" key="4">
    <source>
        <dbReference type="Proteomes" id="UP000249890"/>
    </source>
</evidence>
<dbReference type="Gene3D" id="3.40.50.300">
    <property type="entry name" value="P-loop containing nucleotide triphosphate hydrolases"/>
    <property type="match status" value="1"/>
</dbReference>
<name>A0A2Z2KH49_9BACL</name>
<dbReference type="GO" id="GO:0004519">
    <property type="term" value="F:endonuclease activity"/>
    <property type="evidence" value="ECO:0007669"/>
    <property type="project" value="UniProtKB-KW"/>
</dbReference>
<sequence>MQISKLYLKNFRSFGYEGTTITFNKISGFVGENSSGKTALINGLVKLFGVSSHDRTIEKSDFHISVHTTIESIKEHWLSIEARIDFPELVDSSLDSQSENSLPPFFNQLVVRSTGEAPYLRVRLTAKWTVGNTPEGEIEQKLHFVTVAEGIDESDEDLIPVTPHQRSAIQVIYVPAVREPSMQLKNASGTILWRILNNISWPDDIDNTIKTKMEPVNELFDGIDGVAQIRSVIGDEWKKYHKDVRYQDAKLHFNSSTLASILKKIEVSFSPTHDLGEYSVDKLGDGLRSLFYLSLVSSLLEAEVKITGKSNASLTLLAVEEPENHISPHLLGRVMENLKDISKKENAQVVLTSHSASIIKRVDPEDLAHLRIDKTSFTTIVKKIVLPSKTSEAYTYIKEAVRAFPELYFSRLVILGEGDSEEIVIPRILEINEIYPDDYGISIVPLGGRHVNHMWKLLNELDIPHITLLDLDRERGGGGWSRIKYAINQLLLNGRDREDLLKVFYPEDNNEWREQILTDAEIEGFDGYSMEPDWLKSMNDLWISRLMEDKYNVFYSAPLDLDFLMLETFPEPYKKTVPRGPSIPSRTDNPEDYSKKIKGGIIAALKNEKATGYTYTEKQHELMVWYNTLFLGRSKPSTHIEALLKIDNDDLQIFMPGVFTKLVERVKELLERNV</sequence>
<keyword evidence="4" id="KW-1185">Reference proteome</keyword>
<feature type="domain" description="OLD protein-like TOPRIM" evidence="2">
    <location>
        <begin position="409"/>
        <end position="472"/>
    </location>
</feature>
<feature type="domain" description="Endonuclease GajA/Old nuclease/RecF-like AAA" evidence="1">
    <location>
        <begin position="1"/>
        <end position="68"/>
    </location>
</feature>
<dbReference type="RefSeq" id="WP_087917388.1">
    <property type="nucleotide sequence ID" value="NZ_CP021780.1"/>
</dbReference>
<dbReference type="InterPro" id="IPR051396">
    <property type="entry name" value="Bact_Antivir_Def_Nuclease"/>
</dbReference>
<dbReference type="Pfam" id="PF20469">
    <property type="entry name" value="OLD-like_TOPRIM"/>
    <property type="match status" value="1"/>
</dbReference>
<dbReference type="EMBL" id="CP021780">
    <property type="protein sequence ID" value="ASA23395.1"/>
    <property type="molecule type" value="Genomic_DNA"/>
</dbReference>
<gene>
    <name evidence="3" type="ORF">B9T62_22855</name>
</gene>